<dbReference type="Gene3D" id="3.30.450.20">
    <property type="entry name" value="PAS domain"/>
    <property type="match status" value="2"/>
</dbReference>
<dbReference type="RefSeq" id="WP_114895279.1">
    <property type="nucleotide sequence ID" value="NZ_CP022674.1"/>
</dbReference>
<evidence type="ECO:0000256" key="10">
    <source>
        <dbReference type="ARBA" id="ARBA00022840"/>
    </source>
</evidence>
<comment type="catalytic activity">
    <reaction evidence="1">
        <text>ATP + protein L-histidine = ADP + protein N-phospho-L-histidine.</text>
        <dbReference type="EC" id="2.7.13.3"/>
    </reaction>
</comment>
<dbReference type="SUPFAM" id="SSF103190">
    <property type="entry name" value="Sensory domain-like"/>
    <property type="match status" value="1"/>
</dbReference>
<gene>
    <name evidence="16" type="ORF">CIB87_09380</name>
</gene>
<proteinExistence type="predicted"/>
<dbReference type="Gene3D" id="3.30.565.10">
    <property type="entry name" value="Histidine kinase-like ATPase, C-terminal domain"/>
    <property type="match status" value="1"/>
</dbReference>
<dbReference type="InterPro" id="IPR003594">
    <property type="entry name" value="HATPase_dom"/>
</dbReference>
<dbReference type="SUPFAM" id="SSF55874">
    <property type="entry name" value="ATPase domain of HSP90 chaperone/DNA topoisomerase II/histidine kinase"/>
    <property type="match status" value="1"/>
</dbReference>
<dbReference type="SMART" id="SM00387">
    <property type="entry name" value="HATPase_c"/>
    <property type="match status" value="1"/>
</dbReference>
<organism evidence="16 17">
    <name type="scientific">Priestia megaterium</name>
    <name type="common">Bacillus megaterium</name>
    <dbReference type="NCBI Taxonomy" id="1404"/>
    <lineage>
        <taxon>Bacteria</taxon>
        <taxon>Bacillati</taxon>
        <taxon>Bacillota</taxon>
        <taxon>Bacilli</taxon>
        <taxon>Bacillales</taxon>
        <taxon>Bacillaceae</taxon>
        <taxon>Priestia</taxon>
    </lineage>
</organism>
<dbReference type="Pfam" id="PF02518">
    <property type="entry name" value="HATPase_c"/>
    <property type="match status" value="1"/>
</dbReference>
<keyword evidence="8" id="KW-0547">Nucleotide-binding</keyword>
<evidence type="ECO:0000313" key="17">
    <source>
        <dbReference type="Proteomes" id="UP000253834"/>
    </source>
</evidence>
<name>A0AA86I2D5_PRIMG</name>
<evidence type="ECO:0000256" key="12">
    <source>
        <dbReference type="ARBA" id="ARBA00023012"/>
    </source>
</evidence>
<dbReference type="Gene3D" id="1.10.287.130">
    <property type="match status" value="1"/>
</dbReference>
<reference evidence="16 17" key="1">
    <citation type="submission" date="2017-07" db="EMBL/GenBank/DDBJ databases">
        <title>Isolation and development of strain Bacillus megaterium SR7 for enhanced growth and metabolite production under supercritical carbon dioxide.</title>
        <authorList>
            <person name="Freedman A.J.E."/>
            <person name="Peet K.C."/>
            <person name="Boock J.T."/>
            <person name="Penn K."/>
            <person name="Prather K.L.J."/>
            <person name="Thompson J.R."/>
        </authorList>
    </citation>
    <scope>NUCLEOTIDE SEQUENCE [LARGE SCALE GENOMIC DNA]</scope>
    <source>
        <strain evidence="16 17">SR7</strain>
    </source>
</reference>
<dbReference type="InterPro" id="IPR005467">
    <property type="entry name" value="His_kinase_dom"/>
</dbReference>
<evidence type="ECO:0000256" key="13">
    <source>
        <dbReference type="ARBA" id="ARBA00023136"/>
    </source>
</evidence>
<protein>
    <recommendedName>
        <fullName evidence="3">histidine kinase</fullName>
        <ecNumber evidence="3">2.7.13.3</ecNumber>
    </recommendedName>
</protein>
<dbReference type="InterPro" id="IPR039506">
    <property type="entry name" value="SPOB_a"/>
</dbReference>
<dbReference type="InterPro" id="IPR033463">
    <property type="entry name" value="sCache_3"/>
</dbReference>
<feature type="transmembrane region" description="Helical" evidence="14">
    <location>
        <begin position="178"/>
        <end position="197"/>
    </location>
</feature>
<dbReference type="PANTHER" id="PTHR43547">
    <property type="entry name" value="TWO-COMPONENT HISTIDINE KINASE"/>
    <property type="match status" value="1"/>
</dbReference>
<feature type="transmembrane region" description="Helical" evidence="14">
    <location>
        <begin position="12"/>
        <end position="35"/>
    </location>
</feature>
<evidence type="ECO:0000256" key="7">
    <source>
        <dbReference type="ARBA" id="ARBA00022692"/>
    </source>
</evidence>
<comment type="subcellular location">
    <subcellularLocation>
        <location evidence="2">Cell membrane</location>
        <topology evidence="2">Multi-pass membrane protein</topology>
    </subcellularLocation>
</comment>
<dbReference type="AlphaFoldDB" id="A0AA86I2D5"/>
<dbReference type="InterPro" id="IPR029151">
    <property type="entry name" value="Sensor-like_sf"/>
</dbReference>
<keyword evidence="4" id="KW-1003">Cell membrane</keyword>
<dbReference type="PROSITE" id="PS50109">
    <property type="entry name" value="HIS_KIN"/>
    <property type="match status" value="1"/>
</dbReference>
<keyword evidence="13 14" id="KW-0472">Membrane</keyword>
<evidence type="ECO:0000256" key="11">
    <source>
        <dbReference type="ARBA" id="ARBA00022989"/>
    </source>
</evidence>
<evidence type="ECO:0000256" key="5">
    <source>
        <dbReference type="ARBA" id="ARBA00022553"/>
    </source>
</evidence>
<keyword evidence="7 14" id="KW-0812">Transmembrane</keyword>
<keyword evidence="5" id="KW-0597">Phosphoprotein</keyword>
<dbReference type="Pfam" id="PF17203">
    <property type="entry name" value="sCache_3_2"/>
    <property type="match status" value="1"/>
</dbReference>
<keyword evidence="10" id="KW-0067">ATP-binding</keyword>
<dbReference type="GO" id="GO:0005524">
    <property type="term" value="F:ATP binding"/>
    <property type="evidence" value="ECO:0007669"/>
    <property type="project" value="UniProtKB-KW"/>
</dbReference>
<evidence type="ECO:0000313" key="16">
    <source>
        <dbReference type="EMBL" id="AXI29215.1"/>
    </source>
</evidence>
<evidence type="ECO:0000256" key="3">
    <source>
        <dbReference type="ARBA" id="ARBA00012438"/>
    </source>
</evidence>
<evidence type="ECO:0000259" key="15">
    <source>
        <dbReference type="PROSITE" id="PS50109"/>
    </source>
</evidence>
<keyword evidence="11 14" id="KW-1133">Transmembrane helix</keyword>
<dbReference type="GO" id="GO:0000155">
    <property type="term" value="F:phosphorelay sensor kinase activity"/>
    <property type="evidence" value="ECO:0007669"/>
    <property type="project" value="TreeGrafter"/>
</dbReference>
<dbReference type="Proteomes" id="UP000253834">
    <property type="component" value="Chromosome"/>
</dbReference>
<dbReference type="Pfam" id="PF14689">
    <property type="entry name" value="SPOB_a"/>
    <property type="match status" value="1"/>
</dbReference>
<evidence type="ECO:0000256" key="8">
    <source>
        <dbReference type="ARBA" id="ARBA00022741"/>
    </source>
</evidence>
<keyword evidence="6" id="KW-0808">Transferase</keyword>
<sequence length="537" mass="60355">MRSLHVNRRPSLLAQITLLITVVILVSTVLVCILFSAMVDEIVEKYVGNQAMTVAKLASEDKIIVKAFKKKNPPEHIQPVAEKIRKTTGADYVTIANDKGIRYSHPNRSYIGKHTKTSNEASLKKHQSIIYKGKGISGFAIKAKTPIWDNQGNVIGVSSVGFLVSNIEKQINDYRIKIIKLSCIPFLIGAFGAFFIARRVKRLIFGLEPEEISFLFKEKEATFESIRDATVTVNVEKYVTSMNRRARELFDNLHLAIGGEIKNAHLGQLIDQAIEEQCVYSNQSLLLDGQQYILDLSPIVRKKEVQGIVLTIRTLSQIEELTEEISKIKMFSDNLRAQNHEFLNKLNVIYGLLRLKKYEHVMQMISSEVKERQDIISFLMSSVKDPLIAACLLGKINRSKELDVTLEIDQDSNLTSTLDIEDAKNVVSILGNLIDNALEAVREHKGHVLVSFTDVGNDLIFEVEDDGQGISKEVENMIFIDGYTTKKGENHGIGLTIVKRSVELLKGELYISKSMLQGARFTLVIPKLLNNEKEESI</sequence>
<accession>A0AA86I2D5</accession>
<dbReference type="EC" id="2.7.13.3" evidence="3"/>
<feature type="domain" description="Histidine kinase" evidence="15">
    <location>
        <begin position="337"/>
        <end position="529"/>
    </location>
</feature>
<dbReference type="EMBL" id="CP022674">
    <property type="protein sequence ID" value="AXI29215.1"/>
    <property type="molecule type" value="Genomic_DNA"/>
</dbReference>
<dbReference type="InterPro" id="IPR004358">
    <property type="entry name" value="Sig_transdc_His_kin-like_C"/>
</dbReference>
<keyword evidence="9 16" id="KW-0418">Kinase</keyword>
<evidence type="ECO:0000256" key="4">
    <source>
        <dbReference type="ARBA" id="ARBA00022475"/>
    </source>
</evidence>
<evidence type="ECO:0000256" key="6">
    <source>
        <dbReference type="ARBA" id="ARBA00022679"/>
    </source>
</evidence>
<dbReference type="PANTHER" id="PTHR43547:SF3">
    <property type="entry name" value="SENSOR PROTEIN CITS"/>
    <property type="match status" value="1"/>
</dbReference>
<dbReference type="PRINTS" id="PR00344">
    <property type="entry name" value="BCTRLSENSOR"/>
</dbReference>
<evidence type="ECO:0000256" key="1">
    <source>
        <dbReference type="ARBA" id="ARBA00000085"/>
    </source>
</evidence>
<evidence type="ECO:0000256" key="9">
    <source>
        <dbReference type="ARBA" id="ARBA00022777"/>
    </source>
</evidence>
<evidence type="ECO:0000256" key="14">
    <source>
        <dbReference type="SAM" id="Phobius"/>
    </source>
</evidence>
<dbReference type="InterPro" id="IPR036890">
    <property type="entry name" value="HATPase_C_sf"/>
</dbReference>
<dbReference type="GO" id="GO:0005886">
    <property type="term" value="C:plasma membrane"/>
    <property type="evidence" value="ECO:0007669"/>
    <property type="project" value="UniProtKB-SubCell"/>
</dbReference>
<keyword evidence="12" id="KW-0902">Two-component regulatory system</keyword>
<evidence type="ECO:0000256" key="2">
    <source>
        <dbReference type="ARBA" id="ARBA00004651"/>
    </source>
</evidence>